<evidence type="ECO:0000256" key="5">
    <source>
        <dbReference type="ARBA" id="ARBA00022729"/>
    </source>
</evidence>
<organism evidence="8 9">
    <name type="scientific">Devosia geojensis</name>
    <dbReference type="NCBI Taxonomy" id="443610"/>
    <lineage>
        <taxon>Bacteria</taxon>
        <taxon>Pseudomonadati</taxon>
        <taxon>Pseudomonadota</taxon>
        <taxon>Alphaproteobacteria</taxon>
        <taxon>Hyphomicrobiales</taxon>
        <taxon>Devosiaceae</taxon>
        <taxon>Devosia</taxon>
    </lineage>
</organism>
<dbReference type="OrthoDB" id="9793175at2"/>
<sequence>MKFATAALFALALATMPVAAQETRSFTDDDGRTVEIPAEPQRIASLHDLFFSVPLIELGVLPAGSHGRAAEDGSSFMRSSKMMTGVDFDTADIAFLGTGTEIDPETVAAIEPDLIILSTNQDPELFAHIAPTILLDFDRSDKFELYERLAEITGTQDRLALLEARYEQQIGQLRTLVDTGSTSVNVIAAVEGQIRSYRHFAALGRVLDDAGFAMPEAVEQVAYGQMSDHSPEMLPTMDADLVFVTYRAEMGETPQDAYDLLEATVPGYCAFLTACQNGRLIAIPRDETFVSSYGALGMLTYTLLALTTPPAGQ</sequence>
<dbReference type="Proteomes" id="UP000033632">
    <property type="component" value="Unassembled WGS sequence"/>
</dbReference>
<dbReference type="Pfam" id="PF01497">
    <property type="entry name" value="Peripla_BP_2"/>
    <property type="match status" value="1"/>
</dbReference>
<dbReference type="PROSITE" id="PS50983">
    <property type="entry name" value="FE_B12_PBP"/>
    <property type="match status" value="1"/>
</dbReference>
<dbReference type="SUPFAM" id="SSF53807">
    <property type="entry name" value="Helical backbone' metal receptor"/>
    <property type="match status" value="1"/>
</dbReference>
<evidence type="ECO:0000256" key="1">
    <source>
        <dbReference type="ARBA" id="ARBA00004196"/>
    </source>
</evidence>
<name>A0A0F5FT14_9HYPH</name>
<dbReference type="GO" id="GO:1901678">
    <property type="term" value="P:iron coordination entity transport"/>
    <property type="evidence" value="ECO:0007669"/>
    <property type="project" value="UniProtKB-ARBA"/>
</dbReference>
<reference evidence="8 9" key="1">
    <citation type="submission" date="2015-03" db="EMBL/GenBank/DDBJ databases">
        <authorList>
            <person name="Hassan Y.I."/>
            <person name="Lepp D."/>
            <person name="Li X.-Z."/>
            <person name="Zhou T."/>
        </authorList>
    </citation>
    <scope>NUCLEOTIDE SEQUENCE [LARGE SCALE GENOMIC DNA]</scope>
    <source>
        <strain evidence="8 9">BD-c194</strain>
    </source>
</reference>
<comment type="subcellular location">
    <subcellularLocation>
        <location evidence="1">Cell envelope</location>
    </subcellularLocation>
</comment>
<keyword evidence="4" id="KW-0406">Ion transport</keyword>
<keyword evidence="5 6" id="KW-0732">Signal</keyword>
<dbReference type="PANTHER" id="PTHR30532">
    <property type="entry name" value="IRON III DICITRATE-BINDING PERIPLASMIC PROTEIN"/>
    <property type="match status" value="1"/>
</dbReference>
<evidence type="ECO:0000313" key="8">
    <source>
        <dbReference type="EMBL" id="KKB11978.1"/>
    </source>
</evidence>
<dbReference type="EMBL" id="JZEX01000104">
    <property type="protein sequence ID" value="KKB11978.1"/>
    <property type="molecule type" value="Genomic_DNA"/>
</dbReference>
<keyword evidence="4" id="KW-0408">Iron</keyword>
<keyword evidence="3" id="KW-0813">Transport</keyword>
<keyword evidence="4" id="KW-0410">Iron transport</keyword>
<proteinExistence type="inferred from homology"/>
<evidence type="ECO:0000259" key="7">
    <source>
        <dbReference type="PROSITE" id="PS50983"/>
    </source>
</evidence>
<protein>
    <recommendedName>
        <fullName evidence="7">Fe/B12 periplasmic-binding domain-containing protein</fullName>
    </recommendedName>
</protein>
<dbReference type="InterPro" id="IPR002491">
    <property type="entry name" value="ABC_transptr_periplasmic_BD"/>
</dbReference>
<dbReference type="PANTHER" id="PTHR30532:SF1">
    <property type="entry name" value="IRON(3+)-HYDROXAMATE-BINDING PROTEIN FHUD"/>
    <property type="match status" value="1"/>
</dbReference>
<keyword evidence="9" id="KW-1185">Reference proteome</keyword>
<gene>
    <name evidence="8" type="ORF">VE25_09825</name>
</gene>
<evidence type="ECO:0000256" key="3">
    <source>
        <dbReference type="ARBA" id="ARBA00022448"/>
    </source>
</evidence>
<dbReference type="InterPro" id="IPR051313">
    <property type="entry name" value="Bact_iron-sidero_bind"/>
</dbReference>
<feature type="signal peptide" evidence="6">
    <location>
        <begin position="1"/>
        <end position="20"/>
    </location>
</feature>
<dbReference type="STRING" id="443610.VE25_09825"/>
<feature type="chain" id="PRO_5002486719" description="Fe/B12 periplasmic-binding domain-containing protein" evidence="6">
    <location>
        <begin position="21"/>
        <end position="313"/>
    </location>
</feature>
<accession>A0A0F5FT14</accession>
<feature type="domain" description="Fe/B12 periplasmic-binding" evidence="7">
    <location>
        <begin position="42"/>
        <end position="311"/>
    </location>
</feature>
<dbReference type="GO" id="GO:0030288">
    <property type="term" value="C:outer membrane-bounded periplasmic space"/>
    <property type="evidence" value="ECO:0007669"/>
    <property type="project" value="TreeGrafter"/>
</dbReference>
<evidence type="ECO:0000256" key="2">
    <source>
        <dbReference type="ARBA" id="ARBA00008814"/>
    </source>
</evidence>
<evidence type="ECO:0000256" key="4">
    <source>
        <dbReference type="ARBA" id="ARBA00022496"/>
    </source>
</evidence>
<comment type="caution">
    <text evidence="8">The sequence shown here is derived from an EMBL/GenBank/DDBJ whole genome shotgun (WGS) entry which is preliminary data.</text>
</comment>
<dbReference type="PATRIC" id="fig|443610.3.peg.138"/>
<evidence type="ECO:0000313" key="9">
    <source>
        <dbReference type="Proteomes" id="UP000033632"/>
    </source>
</evidence>
<comment type="similarity">
    <text evidence="2">Belongs to the bacterial solute-binding protein 8 family.</text>
</comment>
<dbReference type="AlphaFoldDB" id="A0A0F5FT14"/>
<dbReference type="Gene3D" id="3.40.50.1980">
    <property type="entry name" value="Nitrogenase molybdenum iron protein domain"/>
    <property type="match status" value="2"/>
</dbReference>
<evidence type="ECO:0000256" key="6">
    <source>
        <dbReference type="SAM" id="SignalP"/>
    </source>
</evidence>